<sequence length="151" mass="17512">MIITIFDPGIRKELIRRIQSLNDNSQRQWGKMTVCEMAKHMNSWNEWVLGKKEGNVYKQDLLGKIFGKLALRSQTKDNTPMKKGMPAGPHVVKKFNGNLELQKKSWIEDVEAYANYSNPGFVHDFFGKMTDEQIGIFAYKHADHHLRQFGE</sequence>
<accession>A0A4Q7N0Z3</accession>
<reference evidence="1 2" key="1">
    <citation type="submission" date="2019-02" db="EMBL/GenBank/DDBJ databases">
        <title>Genomic Encyclopedia of Type Strains, Phase IV (KMG-IV): sequencing the most valuable type-strain genomes for metagenomic binning, comparative biology and taxonomic classification.</title>
        <authorList>
            <person name="Goeker M."/>
        </authorList>
    </citation>
    <scope>NUCLEOTIDE SEQUENCE [LARGE SCALE GENOMIC DNA]</scope>
    <source>
        <strain evidence="1 2">DSM 18116</strain>
    </source>
</reference>
<proteinExistence type="predicted"/>
<evidence type="ECO:0000313" key="1">
    <source>
        <dbReference type="EMBL" id="RZS74993.1"/>
    </source>
</evidence>
<dbReference type="InterPro" id="IPR011463">
    <property type="entry name" value="DUF1569"/>
</dbReference>
<dbReference type="RefSeq" id="WP_225979821.1">
    <property type="nucleotide sequence ID" value="NZ_CP042431.1"/>
</dbReference>
<dbReference type="EMBL" id="SGXA01000001">
    <property type="protein sequence ID" value="RZS74993.1"/>
    <property type="molecule type" value="Genomic_DNA"/>
</dbReference>
<name>A0A4Q7N0Z3_9BACT</name>
<organism evidence="1 2">
    <name type="scientific">Pseudobacter ginsenosidimutans</name>
    <dbReference type="NCBI Taxonomy" id="661488"/>
    <lineage>
        <taxon>Bacteria</taxon>
        <taxon>Pseudomonadati</taxon>
        <taxon>Bacteroidota</taxon>
        <taxon>Chitinophagia</taxon>
        <taxon>Chitinophagales</taxon>
        <taxon>Chitinophagaceae</taxon>
        <taxon>Pseudobacter</taxon>
    </lineage>
</organism>
<gene>
    <name evidence="1" type="ORF">EV199_0848</name>
</gene>
<keyword evidence="2" id="KW-1185">Reference proteome</keyword>
<dbReference type="Pfam" id="PF07606">
    <property type="entry name" value="DUF1569"/>
    <property type="match status" value="1"/>
</dbReference>
<dbReference type="Proteomes" id="UP000293874">
    <property type="component" value="Unassembled WGS sequence"/>
</dbReference>
<evidence type="ECO:0000313" key="2">
    <source>
        <dbReference type="Proteomes" id="UP000293874"/>
    </source>
</evidence>
<comment type="caution">
    <text evidence="1">The sequence shown here is derived from an EMBL/GenBank/DDBJ whole genome shotgun (WGS) entry which is preliminary data.</text>
</comment>
<protein>
    <submittedName>
        <fullName evidence="1">Uncharacterized protein DUF1569</fullName>
    </submittedName>
</protein>
<dbReference type="AlphaFoldDB" id="A0A4Q7N0Z3"/>